<evidence type="ECO:0000256" key="4">
    <source>
        <dbReference type="ARBA" id="ARBA00007495"/>
    </source>
</evidence>
<sequence>MHFTNSFTAALALAGSALASPTDKRATVGLSKAMRQRGRSFIGTALTLRGDAQELAIVENKADFNSITPENAQKWDATEPQRGVFTFDDSDRYVDFATEHGIQIHCHNLVWHSQLPNWVTAGNFDNETLIEIMHDHIKALAGRYKGRCTRWDVVNEALEEDGSYRKSVWYNTIGEAFLPLAFKFASQVDPKAQLYYNDYNLEYNGAKTDAAQRIVKLIQSQGVKINGVGFQAHLTSEPTTSSGGGVTPSQNTLATALRKMTSQDVDVVYTEIDVRMNTPATRKKLNMQSKAYQRIAASCLAVERCVGMTIWGISDKYSWIPGVFPGEGAANLWDEDFKKKPAYYGFLRGILRGGKNGPA</sequence>
<keyword evidence="8 10" id="KW-0119">Carbohydrate metabolism</keyword>
<dbReference type="InterPro" id="IPR001000">
    <property type="entry name" value="GH10_dom"/>
</dbReference>
<evidence type="ECO:0000256" key="6">
    <source>
        <dbReference type="ARBA" id="ARBA00022651"/>
    </source>
</evidence>
<dbReference type="GO" id="GO:0031176">
    <property type="term" value="F:endo-1,4-beta-xylanase activity"/>
    <property type="evidence" value="ECO:0007669"/>
    <property type="project" value="UniProtKB-EC"/>
</dbReference>
<dbReference type="Proteomes" id="UP001337655">
    <property type="component" value="Unassembled WGS sequence"/>
</dbReference>
<comment type="subcellular location">
    <subcellularLocation>
        <location evidence="2">Secreted</location>
    </subcellularLocation>
</comment>
<feature type="chain" id="PRO_5043933995" description="Beta-xylanase" evidence="11">
    <location>
        <begin position="20"/>
        <end position="359"/>
    </location>
</feature>
<dbReference type="EMBL" id="JAVRRT010000004">
    <property type="protein sequence ID" value="KAK5172794.1"/>
    <property type="molecule type" value="Genomic_DNA"/>
</dbReference>
<feature type="domain" description="GH10" evidence="12">
    <location>
        <begin position="24"/>
        <end position="349"/>
    </location>
</feature>
<dbReference type="GO" id="GO:0005576">
    <property type="term" value="C:extracellular region"/>
    <property type="evidence" value="ECO:0007669"/>
    <property type="project" value="UniProtKB-SubCell"/>
</dbReference>
<dbReference type="InterPro" id="IPR044846">
    <property type="entry name" value="GH10"/>
</dbReference>
<keyword evidence="5" id="KW-0964">Secreted</keyword>
<dbReference type="PANTHER" id="PTHR31490">
    <property type="entry name" value="GLYCOSYL HYDROLASE"/>
    <property type="match status" value="1"/>
</dbReference>
<comment type="caution">
    <text evidence="13">The sequence shown here is derived from an EMBL/GenBank/DDBJ whole genome shotgun (WGS) entry which is preliminary data.</text>
</comment>
<evidence type="ECO:0000256" key="11">
    <source>
        <dbReference type="SAM" id="SignalP"/>
    </source>
</evidence>
<gene>
    <name evidence="13" type="ORF">LTR77_002914</name>
</gene>
<evidence type="ECO:0000256" key="9">
    <source>
        <dbReference type="ARBA" id="ARBA00023326"/>
    </source>
</evidence>
<dbReference type="PRINTS" id="PR00134">
    <property type="entry name" value="GLHYDRLASE10"/>
</dbReference>
<comment type="similarity">
    <text evidence="4 10">Belongs to the glycosyl hydrolase 10 (cellulase F) family.</text>
</comment>
<dbReference type="Pfam" id="PF00331">
    <property type="entry name" value="Glyco_hydro_10"/>
    <property type="match status" value="1"/>
</dbReference>
<evidence type="ECO:0000256" key="3">
    <source>
        <dbReference type="ARBA" id="ARBA00004851"/>
    </source>
</evidence>
<evidence type="ECO:0000256" key="2">
    <source>
        <dbReference type="ARBA" id="ARBA00004613"/>
    </source>
</evidence>
<evidence type="ECO:0000313" key="13">
    <source>
        <dbReference type="EMBL" id="KAK5172794.1"/>
    </source>
</evidence>
<dbReference type="GeneID" id="89924261"/>
<comment type="pathway">
    <text evidence="3">Glycan degradation; xylan degradation.</text>
</comment>
<evidence type="ECO:0000256" key="8">
    <source>
        <dbReference type="ARBA" id="ARBA00023277"/>
    </source>
</evidence>
<dbReference type="GO" id="GO:0045493">
    <property type="term" value="P:xylan catabolic process"/>
    <property type="evidence" value="ECO:0007669"/>
    <property type="project" value="UniProtKB-KW"/>
</dbReference>
<evidence type="ECO:0000256" key="7">
    <source>
        <dbReference type="ARBA" id="ARBA00022801"/>
    </source>
</evidence>
<keyword evidence="14" id="KW-1185">Reference proteome</keyword>
<dbReference type="RefSeq" id="XP_064661512.1">
    <property type="nucleotide sequence ID" value="XM_064800173.1"/>
</dbReference>
<dbReference type="Gene3D" id="3.20.20.80">
    <property type="entry name" value="Glycosidases"/>
    <property type="match status" value="1"/>
</dbReference>
<reference evidence="13 14" key="1">
    <citation type="submission" date="2023-08" db="EMBL/GenBank/DDBJ databases">
        <title>Black Yeasts Isolated from many extreme environments.</title>
        <authorList>
            <person name="Coleine C."/>
            <person name="Stajich J.E."/>
            <person name="Selbmann L."/>
        </authorList>
    </citation>
    <scope>NUCLEOTIDE SEQUENCE [LARGE SCALE GENOMIC DNA]</scope>
    <source>
        <strain evidence="13 14">CCFEE 5935</strain>
    </source>
</reference>
<keyword evidence="11" id="KW-0732">Signal</keyword>
<dbReference type="PROSITE" id="PS51760">
    <property type="entry name" value="GH10_2"/>
    <property type="match status" value="1"/>
</dbReference>
<dbReference type="SMART" id="SM00633">
    <property type="entry name" value="Glyco_10"/>
    <property type="match status" value="1"/>
</dbReference>
<evidence type="ECO:0000256" key="1">
    <source>
        <dbReference type="ARBA" id="ARBA00000681"/>
    </source>
</evidence>
<accession>A0AAV9PGA9</accession>
<name>A0AAV9PGA9_9PEZI</name>
<organism evidence="13 14">
    <name type="scientific">Saxophila tyrrhenica</name>
    <dbReference type="NCBI Taxonomy" id="1690608"/>
    <lineage>
        <taxon>Eukaryota</taxon>
        <taxon>Fungi</taxon>
        <taxon>Dikarya</taxon>
        <taxon>Ascomycota</taxon>
        <taxon>Pezizomycotina</taxon>
        <taxon>Dothideomycetes</taxon>
        <taxon>Dothideomycetidae</taxon>
        <taxon>Mycosphaerellales</taxon>
        <taxon>Extremaceae</taxon>
        <taxon>Saxophila</taxon>
    </lineage>
</organism>
<dbReference type="AlphaFoldDB" id="A0AAV9PGA9"/>
<dbReference type="PANTHER" id="PTHR31490:SF35">
    <property type="entry name" value="ENDO-1,4-BETA-XYLANASE"/>
    <property type="match status" value="1"/>
</dbReference>
<evidence type="ECO:0000256" key="5">
    <source>
        <dbReference type="ARBA" id="ARBA00022525"/>
    </source>
</evidence>
<keyword evidence="7 10" id="KW-0378">Hydrolase</keyword>
<evidence type="ECO:0000313" key="14">
    <source>
        <dbReference type="Proteomes" id="UP001337655"/>
    </source>
</evidence>
<protein>
    <recommendedName>
        <fullName evidence="10">Beta-xylanase</fullName>
        <ecNumber evidence="10">3.2.1.8</ecNumber>
    </recommendedName>
</protein>
<proteinExistence type="inferred from homology"/>
<dbReference type="SUPFAM" id="SSF51445">
    <property type="entry name" value="(Trans)glycosidases"/>
    <property type="match status" value="1"/>
</dbReference>
<keyword evidence="9 10" id="KW-0624">Polysaccharide degradation</keyword>
<comment type="catalytic activity">
    <reaction evidence="1 10">
        <text>Endohydrolysis of (1-&gt;4)-beta-D-xylosidic linkages in xylans.</text>
        <dbReference type="EC" id="3.2.1.8"/>
    </reaction>
</comment>
<keyword evidence="10" id="KW-0326">Glycosidase</keyword>
<keyword evidence="6" id="KW-0858">Xylan degradation</keyword>
<dbReference type="InterPro" id="IPR017853">
    <property type="entry name" value="GH"/>
</dbReference>
<feature type="signal peptide" evidence="11">
    <location>
        <begin position="1"/>
        <end position="19"/>
    </location>
</feature>
<dbReference type="EC" id="3.2.1.8" evidence="10"/>
<evidence type="ECO:0000256" key="10">
    <source>
        <dbReference type="RuleBase" id="RU361174"/>
    </source>
</evidence>
<evidence type="ECO:0000259" key="12">
    <source>
        <dbReference type="PROSITE" id="PS51760"/>
    </source>
</evidence>